<dbReference type="EMBL" id="CAKKLH010000325">
    <property type="protein sequence ID" value="CAH0112404.1"/>
    <property type="molecule type" value="Genomic_DNA"/>
</dbReference>
<proteinExistence type="predicted"/>
<evidence type="ECO:0000313" key="1">
    <source>
        <dbReference type="EMBL" id="CAH0112404.1"/>
    </source>
</evidence>
<name>A0A8J2S332_9CRUS</name>
<evidence type="ECO:0000313" key="2">
    <source>
        <dbReference type="Proteomes" id="UP000789390"/>
    </source>
</evidence>
<reference evidence="1" key="1">
    <citation type="submission" date="2021-11" db="EMBL/GenBank/DDBJ databases">
        <authorList>
            <person name="Schell T."/>
        </authorList>
    </citation>
    <scope>NUCLEOTIDE SEQUENCE</scope>
    <source>
        <strain evidence="1">M5</strain>
    </source>
</reference>
<keyword evidence="2" id="KW-1185">Reference proteome</keyword>
<sequence>MSFGSLSLMKPIQSYGRVTTFQGTTGPGGSSLKGHVYSTPLPTALVAQKVPIQPGNSVVRVLFDEETCCNLPDKDTSPDVYLVDPVGLQKVKEKEPEKQNVSKSGGDSLLRSTEEEMDSIMISCTVTIREKDSPNQNQELLNQLDSTATTSFQLLQTLLLSVLHKSLFRTLIYPDYLETRYPDLFPFGRAGFDEKRKIKISKKALIAYYTNLSTRQFQKPDFILPVYDMIARNSSYNMAIVRANLPSREINKDGNVISRAEAYSRIPLEDLRQLAEYQSICIKHQLLGKRAPRPPASSSGLSSTFFTDQKISNQALQHSQAAAQRNRQDVYAAHANNGKANIWLTISQDDAKSFKVLWYALDPKESAPSANAIPQGSKHIIGWSLQKSRPFKKGGLFGISKAWLRVVEEQSRLTLHTHMLIWLYGHSEIENQLTTALKRDEEHLRDLFHLINSPEENSRPNRAPKTYQWDVWDRLKNVNVSQIAQWVAGWNSVSIVYGSNPKIEIRFRIGDIRVILMMTLDDSGDITQMIPGVNSAKDPNYYTKFKNVKLVTDKLCENITNMIEGELILPEEEMDFVIKCTSCKEEHLEVTSNTDLEIARTPGKDF</sequence>
<organism evidence="1 2">
    <name type="scientific">Daphnia galeata</name>
    <dbReference type="NCBI Taxonomy" id="27404"/>
    <lineage>
        <taxon>Eukaryota</taxon>
        <taxon>Metazoa</taxon>
        <taxon>Ecdysozoa</taxon>
        <taxon>Arthropoda</taxon>
        <taxon>Crustacea</taxon>
        <taxon>Branchiopoda</taxon>
        <taxon>Diplostraca</taxon>
        <taxon>Cladocera</taxon>
        <taxon>Anomopoda</taxon>
        <taxon>Daphniidae</taxon>
        <taxon>Daphnia</taxon>
    </lineage>
</organism>
<dbReference type="OrthoDB" id="129310at2759"/>
<dbReference type="AlphaFoldDB" id="A0A8J2S332"/>
<accession>A0A8J2S332</accession>
<protein>
    <recommendedName>
        <fullName evidence="3">Helitron helicase-like domain-containing protein</fullName>
    </recommendedName>
</protein>
<dbReference type="Proteomes" id="UP000789390">
    <property type="component" value="Unassembled WGS sequence"/>
</dbReference>
<comment type="caution">
    <text evidence="1">The sequence shown here is derived from an EMBL/GenBank/DDBJ whole genome shotgun (WGS) entry which is preliminary data.</text>
</comment>
<evidence type="ECO:0008006" key="3">
    <source>
        <dbReference type="Google" id="ProtNLM"/>
    </source>
</evidence>
<gene>
    <name evidence="1" type="ORF">DGAL_LOCUS16119</name>
</gene>